<dbReference type="InterPro" id="IPR036388">
    <property type="entry name" value="WH-like_DNA-bd_sf"/>
</dbReference>
<accession>A0ABP8U3G3</accession>
<dbReference type="InterPro" id="IPR036390">
    <property type="entry name" value="WH_DNA-bd_sf"/>
</dbReference>
<dbReference type="PANTHER" id="PTHR43252">
    <property type="entry name" value="TRANSCRIPTIONAL REGULATOR YQJI"/>
    <property type="match status" value="1"/>
</dbReference>
<evidence type="ECO:0000313" key="3">
    <source>
        <dbReference type="EMBL" id="GAA4623041.1"/>
    </source>
</evidence>
<evidence type="ECO:0000256" key="1">
    <source>
        <dbReference type="SAM" id="MobiDB-lite"/>
    </source>
</evidence>
<dbReference type="Proteomes" id="UP001501442">
    <property type="component" value="Unassembled WGS sequence"/>
</dbReference>
<dbReference type="EMBL" id="BAABHK010000002">
    <property type="protein sequence ID" value="GAA4623041.1"/>
    <property type="molecule type" value="Genomic_DNA"/>
</dbReference>
<dbReference type="SUPFAM" id="SSF46785">
    <property type="entry name" value="Winged helix' DNA-binding domain"/>
    <property type="match status" value="1"/>
</dbReference>
<reference evidence="4" key="1">
    <citation type="journal article" date="2019" name="Int. J. Syst. Evol. Microbiol.">
        <title>The Global Catalogue of Microorganisms (GCM) 10K type strain sequencing project: providing services to taxonomists for standard genome sequencing and annotation.</title>
        <authorList>
            <consortium name="The Broad Institute Genomics Platform"/>
            <consortium name="The Broad Institute Genome Sequencing Center for Infectious Disease"/>
            <person name="Wu L."/>
            <person name="Ma J."/>
        </authorList>
    </citation>
    <scope>NUCLEOTIDE SEQUENCE [LARGE SCALE GENOMIC DNA]</scope>
    <source>
        <strain evidence="4">JCM 17939</strain>
    </source>
</reference>
<gene>
    <name evidence="3" type="ORF">GCM10023196_017630</name>
</gene>
<feature type="compositionally biased region" description="Pro residues" evidence="1">
    <location>
        <begin position="10"/>
        <end position="32"/>
    </location>
</feature>
<dbReference type="InterPro" id="IPR005149">
    <property type="entry name" value="Tscrpt_reg_PadR_N"/>
</dbReference>
<organism evidence="3 4">
    <name type="scientific">Actinoallomurus vinaceus</name>
    <dbReference type="NCBI Taxonomy" id="1080074"/>
    <lineage>
        <taxon>Bacteria</taxon>
        <taxon>Bacillati</taxon>
        <taxon>Actinomycetota</taxon>
        <taxon>Actinomycetes</taxon>
        <taxon>Streptosporangiales</taxon>
        <taxon>Thermomonosporaceae</taxon>
        <taxon>Actinoallomurus</taxon>
    </lineage>
</organism>
<evidence type="ECO:0000313" key="4">
    <source>
        <dbReference type="Proteomes" id="UP001501442"/>
    </source>
</evidence>
<dbReference type="CDD" id="cd00090">
    <property type="entry name" value="HTH_ARSR"/>
    <property type="match status" value="1"/>
</dbReference>
<keyword evidence="4" id="KW-1185">Reference proteome</keyword>
<comment type="caution">
    <text evidence="3">The sequence shown here is derived from an EMBL/GenBank/DDBJ whole genome shotgun (WGS) entry which is preliminary data.</text>
</comment>
<sequence>MPHDHGGGMPFPPGLPGPPMPHLLPPPPPGPPGFGFGGPMPPGPAPKVKKGDVRAAALSLLAEGPRNGYQIIQEIAERSQGIWRPSPGSVYPALQQLEDEGLVRSEEDGGRRTYHLTEAGFAHVRERSEGAADPWEEVADSVSEEMVDLHRQLAQVGMAMRQVMMAGTPGQRDSARKILADTRRALYRLLAEDPEEDS</sequence>
<proteinExistence type="predicted"/>
<dbReference type="InterPro" id="IPR011991">
    <property type="entry name" value="ArsR-like_HTH"/>
</dbReference>
<dbReference type="Pfam" id="PF03551">
    <property type="entry name" value="PadR"/>
    <property type="match status" value="1"/>
</dbReference>
<evidence type="ECO:0000259" key="2">
    <source>
        <dbReference type="Pfam" id="PF03551"/>
    </source>
</evidence>
<dbReference type="Gene3D" id="1.10.10.10">
    <property type="entry name" value="Winged helix-like DNA-binding domain superfamily/Winged helix DNA-binding domain"/>
    <property type="match status" value="1"/>
</dbReference>
<feature type="domain" description="Transcription regulator PadR N-terminal" evidence="2">
    <location>
        <begin position="58"/>
        <end position="124"/>
    </location>
</feature>
<dbReference type="PANTHER" id="PTHR43252:SF2">
    <property type="entry name" value="TRANSCRIPTION REGULATOR, PADR-LIKE FAMILY"/>
    <property type="match status" value="1"/>
</dbReference>
<protein>
    <recommendedName>
        <fullName evidence="2">Transcription regulator PadR N-terminal domain-containing protein</fullName>
    </recommendedName>
</protein>
<name>A0ABP8U3G3_9ACTN</name>
<feature type="region of interest" description="Disordered" evidence="1">
    <location>
        <begin position="1"/>
        <end position="49"/>
    </location>
</feature>